<dbReference type="EMBL" id="SNRW01028987">
    <property type="protein sequence ID" value="KAA6359047.1"/>
    <property type="molecule type" value="Genomic_DNA"/>
</dbReference>
<name>A0A5J4TLE9_9EUKA</name>
<gene>
    <name evidence="2" type="ORF">EZS28_045426</name>
</gene>
<evidence type="ECO:0000256" key="1">
    <source>
        <dbReference type="SAM" id="MobiDB-lite"/>
    </source>
</evidence>
<dbReference type="AlphaFoldDB" id="A0A5J4TLE9"/>
<proteinExistence type="predicted"/>
<comment type="caution">
    <text evidence="2">The sequence shown here is derived from an EMBL/GenBank/DDBJ whole genome shotgun (WGS) entry which is preliminary data.</text>
</comment>
<reference evidence="2 3" key="1">
    <citation type="submission" date="2019-03" db="EMBL/GenBank/DDBJ databases">
        <title>Single cell metagenomics reveals metabolic interactions within the superorganism composed of flagellate Streblomastix strix and complex community of Bacteroidetes bacteria on its surface.</title>
        <authorList>
            <person name="Treitli S.C."/>
            <person name="Kolisko M."/>
            <person name="Husnik F."/>
            <person name="Keeling P."/>
            <person name="Hampl V."/>
        </authorList>
    </citation>
    <scope>NUCLEOTIDE SEQUENCE [LARGE SCALE GENOMIC DNA]</scope>
    <source>
        <strain evidence="2">ST1C</strain>
    </source>
</reference>
<dbReference type="Proteomes" id="UP000324800">
    <property type="component" value="Unassembled WGS sequence"/>
</dbReference>
<sequence length="83" mass="9535">MVASSAPRMICTRINKDKPSSQTQLPNAPTKKPPYRARGNCWTANQFVTEFWCPEPKLKCWAEAKRNSVNISQERVKNRSINK</sequence>
<organism evidence="2 3">
    <name type="scientific">Streblomastix strix</name>
    <dbReference type="NCBI Taxonomy" id="222440"/>
    <lineage>
        <taxon>Eukaryota</taxon>
        <taxon>Metamonada</taxon>
        <taxon>Preaxostyla</taxon>
        <taxon>Oxymonadida</taxon>
        <taxon>Streblomastigidae</taxon>
        <taxon>Streblomastix</taxon>
    </lineage>
</organism>
<feature type="region of interest" description="Disordered" evidence="1">
    <location>
        <begin position="1"/>
        <end position="34"/>
    </location>
</feature>
<accession>A0A5J4TLE9</accession>
<evidence type="ECO:0000313" key="3">
    <source>
        <dbReference type="Proteomes" id="UP000324800"/>
    </source>
</evidence>
<protein>
    <submittedName>
        <fullName evidence="2">Uncharacterized protein</fullName>
    </submittedName>
</protein>
<evidence type="ECO:0000313" key="2">
    <source>
        <dbReference type="EMBL" id="KAA6359047.1"/>
    </source>
</evidence>